<keyword evidence="8" id="KW-0067">ATP-binding</keyword>
<dbReference type="SUPFAM" id="SSF56059">
    <property type="entry name" value="Glutathione synthetase ATP-binding domain-like"/>
    <property type="match status" value="1"/>
</dbReference>
<comment type="similarity">
    <text evidence="2">Belongs to the PEP-utilizing enzyme family.</text>
</comment>
<keyword evidence="5" id="KW-0479">Metal-binding</keyword>
<feature type="domain" description="Alpha-glucan water dikinase phosphohistidine-like" evidence="13">
    <location>
        <begin position="1260"/>
        <end position="1371"/>
    </location>
</feature>
<feature type="region of interest" description="Disordered" evidence="11">
    <location>
        <begin position="741"/>
        <end position="765"/>
    </location>
</feature>
<dbReference type="PANTHER" id="PTHR46999:SF1">
    <property type="entry name" value="ALPHA-GLUCAN WATER DIKINASE 1, CHLOROPLASTIC"/>
    <property type="match status" value="1"/>
</dbReference>
<accession>A0ABR2YWP6</accession>
<proteinExistence type="inferred from homology"/>
<dbReference type="Gene3D" id="3.30.1490.20">
    <property type="entry name" value="ATP-grasp fold, A domain"/>
    <property type="match status" value="1"/>
</dbReference>
<reference evidence="14 15" key="1">
    <citation type="journal article" date="2024" name="Nat. Commun.">
        <title>Phylogenomics reveals the evolutionary origins of lichenization in chlorophyte algae.</title>
        <authorList>
            <person name="Puginier C."/>
            <person name="Libourel C."/>
            <person name="Otte J."/>
            <person name="Skaloud P."/>
            <person name="Haon M."/>
            <person name="Grisel S."/>
            <person name="Petersen M."/>
            <person name="Berrin J.G."/>
            <person name="Delaux P.M."/>
            <person name="Dal Grande F."/>
            <person name="Keller J."/>
        </authorList>
    </citation>
    <scope>NUCLEOTIDE SEQUENCE [LARGE SCALE GENOMIC DNA]</scope>
    <source>
        <strain evidence="14 15">SAG 216-7</strain>
    </source>
</reference>
<comment type="cofactor">
    <cofactor evidence="1">
        <name>Mg(2+)</name>
        <dbReference type="ChEBI" id="CHEBI:18420"/>
    </cofactor>
</comment>
<keyword evidence="9" id="KW-0460">Magnesium</keyword>
<comment type="subunit">
    <text evidence="3">Homodimer.</text>
</comment>
<organism evidence="14 15">
    <name type="scientific">Coccomyxa subellipsoidea</name>
    <dbReference type="NCBI Taxonomy" id="248742"/>
    <lineage>
        <taxon>Eukaryota</taxon>
        <taxon>Viridiplantae</taxon>
        <taxon>Chlorophyta</taxon>
        <taxon>core chlorophytes</taxon>
        <taxon>Trebouxiophyceae</taxon>
        <taxon>Trebouxiophyceae incertae sedis</taxon>
        <taxon>Coccomyxaceae</taxon>
        <taxon>Coccomyxa</taxon>
    </lineage>
</organism>
<dbReference type="InterPro" id="IPR054481">
    <property type="entry name" value="GWD1_pHisD"/>
</dbReference>
<dbReference type="EMBL" id="JALJOT010000004">
    <property type="protein sequence ID" value="KAK9916062.1"/>
    <property type="molecule type" value="Genomic_DNA"/>
</dbReference>
<evidence type="ECO:0000256" key="5">
    <source>
        <dbReference type="ARBA" id="ARBA00022723"/>
    </source>
</evidence>
<dbReference type="Pfam" id="PF01326">
    <property type="entry name" value="PPDK_N"/>
    <property type="match status" value="1"/>
</dbReference>
<evidence type="ECO:0000259" key="13">
    <source>
        <dbReference type="Pfam" id="PF22973"/>
    </source>
</evidence>
<keyword evidence="4" id="KW-0808">Transferase</keyword>
<keyword evidence="6" id="KW-0547">Nucleotide-binding</keyword>
<dbReference type="Pfam" id="PF22973">
    <property type="entry name" value="GWD1_pHisD"/>
    <property type="match status" value="1"/>
</dbReference>
<keyword evidence="10" id="KW-0119">Carbohydrate metabolism</keyword>
<feature type="region of interest" description="Disordered" evidence="11">
    <location>
        <begin position="347"/>
        <end position="429"/>
    </location>
</feature>
<evidence type="ECO:0000256" key="3">
    <source>
        <dbReference type="ARBA" id="ARBA00011738"/>
    </source>
</evidence>
<evidence type="ECO:0000313" key="15">
    <source>
        <dbReference type="Proteomes" id="UP001491310"/>
    </source>
</evidence>
<feature type="compositionally biased region" description="Basic residues" evidence="11">
    <location>
        <begin position="373"/>
        <end position="383"/>
    </location>
</feature>
<evidence type="ECO:0000256" key="4">
    <source>
        <dbReference type="ARBA" id="ARBA00022679"/>
    </source>
</evidence>
<evidence type="ECO:0000313" key="14">
    <source>
        <dbReference type="EMBL" id="KAK9916062.1"/>
    </source>
</evidence>
<dbReference type="Proteomes" id="UP001491310">
    <property type="component" value="Unassembled WGS sequence"/>
</dbReference>
<feature type="region of interest" description="Disordered" evidence="11">
    <location>
        <begin position="1365"/>
        <end position="1390"/>
    </location>
</feature>
<evidence type="ECO:0008006" key="16">
    <source>
        <dbReference type="Google" id="ProtNLM"/>
    </source>
</evidence>
<keyword evidence="7" id="KW-0418">Kinase</keyword>
<feature type="compositionally biased region" description="Basic and acidic residues" evidence="11">
    <location>
        <begin position="361"/>
        <end position="372"/>
    </location>
</feature>
<comment type="caution">
    <text evidence="14">The sequence shown here is derived from an EMBL/GenBank/DDBJ whole genome shotgun (WGS) entry which is preliminary data.</text>
</comment>
<evidence type="ECO:0000256" key="1">
    <source>
        <dbReference type="ARBA" id="ARBA00001946"/>
    </source>
</evidence>
<evidence type="ECO:0000256" key="7">
    <source>
        <dbReference type="ARBA" id="ARBA00022777"/>
    </source>
</evidence>
<evidence type="ECO:0000259" key="12">
    <source>
        <dbReference type="Pfam" id="PF01326"/>
    </source>
</evidence>
<evidence type="ECO:0000256" key="2">
    <source>
        <dbReference type="ARBA" id="ARBA00007837"/>
    </source>
</evidence>
<keyword evidence="15" id="KW-1185">Reference proteome</keyword>
<evidence type="ECO:0000256" key="10">
    <source>
        <dbReference type="ARBA" id="ARBA00023277"/>
    </source>
</evidence>
<protein>
    <recommendedName>
        <fullName evidence="16">Pyruvate phosphate dikinase AMP/ATP-binding domain-containing protein</fullName>
    </recommendedName>
</protein>
<dbReference type="InterPro" id="IPR002192">
    <property type="entry name" value="PPDK_AMP/ATP-bd"/>
</dbReference>
<name>A0ABR2YWP6_9CHLO</name>
<feature type="domain" description="Pyruvate phosphate dikinase AMP/ATP-binding" evidence="12">
    <location>
        <begin position="1522"/>
        <end position="1596"/>
    </location>
</feature>
<gene>
    <name evidence="14" type="ORF">WJX75_008016</name>
</gene>
<dbReference type="InterPro" id="IPR013815">
    <property type="entry name" value="ATP_grasp_subdomain_1"/>
</dbReference>
<evidence type="ECO:0000256" key="6">
    <source>
        <dbReference type="ARBA" id="ARBA00022741"/>
    </source>
</evidence>
<feature type="region of interest" description="Disordered" evidence="11">
    <location>
        <begin position="641"/>
        <end position="661"/>
    </location>
</feature>
<evidence type="ECO:0000256" key="11">
    <source>
        <dbReference type="SAM" id="MobiDB-lite"/>
    </source>
</evidence>
<dbReference type="Gene3D" id="3.30.470.20">
    <property type="entry name" value="ATP-grasp fold, B domain"/>
    <property type="match status" value="1"/>
</dbReference>
<sequence>MYITCCRPGSAISLRTFLPHNLDRHRKNPGCHWSCPRASVVLSSSSKRSIVMAASAPAAEEVSPKEIEEMWKGLEEQAREALGRAAQSVGDVEAAEAEASTMRVQADIAERIATEAEAEAAQLAPKAESAVAAARAAAVALRRLPDQVTLPHLRHLAADRLSAWLTAHPDARAFQLASTSEVPISGLPECTLVTRVAAAVIGGRPYALAAVAAGGPEGAPEGDQQGGLAGLTMHWGCAAREGDGWAPPPPGWHTIPDKSFSAGKAWQTPFGMYTPTANGAKAASCAAHAVVLQLPLEGVLSGGGLAAVLKRPAGRHPEWLVGPHSRDFFISFAEAWKLVEAGIVGEPEHEAPQKEPYSGPDKARRYEEAKEERRRRREQRIKAKAVPQEPKQPSSDNGAAPPNQEVWEGEPDLGIDGWTAQEHPEMPVSGSTSLLAKYSAALQLLQSATTETGEGRSEEAAAELEAACSSFEEAGQLVVDADQAQEDAVLARQVADRLSREAGEAEARAWAAADAATLAVRGARAASARLRGKDDEVTLADLHEVAAARLDGWAAWVTSRNTMDEGDDSDEEEDGKEALKPVAVGFRLDGCAGAMAAHVRYAREGARSFALVSLAAAEAFPSGVLDGAVFHWGIASREGGEWVPSPEGWQSDPPRSTNAGNANQTAFEHVAAPGYERRPDVRVAALTLQLPLEGKLRRGGLVGVIKTADGQWIHAQQHGAQPDFFISTREVGDYAESLERTAQEAQEGGASFGAAEGTPPAPVERRDRRETYSQLPADQLIAYLGGLGSSGGESRPASWMVEEIISQEPKAERSLMHRFNIALGLVETAVLRGDYDDALAALTVWLRFSAARLLTWNRNYNVKPREISAAQGRLTGRLAGLYEEGKGLRDTLRLALVAVGRGGQGDVGQRIRDEILTVQSNNGAKGGMMEEWHQKLHNNTSPDDVIICEALLAYIDSGLNISAYWTTLKAANISKERLAGFDRPIVSEPKFSEDQCAGLKRDLSAYLQTLKAVHSGADLQSAAALVLGCKQAAVKGKTILVEPVPNVATPAFKEIIHDALAAQQLQASGQLEGDVEGVAWALETMVLARRELLPAIQNGNQGCGGRLRDVLYLDLALEAAARGVAEANISSVKAAADTLPAALRVLAASVHNACLALGSNHELVLCLKDLQGAMAAEGTAAAMRGAAAAERLRRALGALSVRYAAALQPTADALGRGLSLPDEAVNIFSEEVIRGTAAAPCAQLLSALEPALRAAAGLGAWQLVSAGAGGAASGKLVTAEKLAHVQHARYPEATVLLVDGVGGEEDIPEGCVAVITPDTLDVLCHAAVRARNSSVLLASCSQPEALQDLRSLAGSHVSLTVSKDGSEVRWERASGPSPQPEEASSAQGNASAADIKLRTRAWCGEWAVPSAAFTPDAVGAKSLNTIKLRGQLPAWVKLPASVAIPFGAFEAALQDEMNADVSVDFVKLAGFGGAAQEDLSNLDAVRDAVRRLRPPQGFKEQLRAAFAEEGMAWAEGQWEGTWAAVKAVWASKWNERAVLSLRRAGLSHAALQMAVLCQEVVPAAYAFVAHTIHPTTGNPDEMYVEVVSGLGEALVGNWPGAALSFTAAKPPLAPAVAAARGSEGGPQGGPEGGLPSLPEGCIRLCGYPSKSAALLLADERTGGGAVIILRSDSNGEDLEGYAGAGLFDSVQSVEPRAVPVDYSSEPLVSDSVFQRDTLGRIAAAAAAVEAAAGSAQDIEGVITADGGLYIVQTRPQV</sequence>
<dbReference type="PANTHER" id="PTHR46999">
    <property type="entry name" value="ALPHA-GLUCAN WATER DIKINASE 1, CHLOROPLASTIC-RELATED"/>
    <property type="match status" value="1"/>
</dbReference>
<evidence type="ECO:0000256" key="9">
    <source>
        <dbReference type="ARBA" id="ARBA00022842"/>
    </source>
</evidence>
<evidence type="ECO:0000256" key="8">
    <source>
        <dbReference type="ARBA" id="ARBA00022840"/>
    </source>
</evidence>